<dbReference type="EMBL" id="CM001749">
    <property type="protein sequence ID" value="KJB63764.1"/>
    <property type="molecule type" value="Genomic_DNA"/>
</dbReference>
<evidence type="ECO:0000313" key="7">
    <source>
        <dbReference type="EMBL" id="KJB63764.1"/>
    </source>
</evidence>
<comment type="similarity">
    <text evidence="1">Belongs to the cytochrome P450 family.</text>
</comment>
<dbReference type="InterPro" id="IPR050651">
    <property type="entry name" value="Plant_Cytochrome_P450_Monoox"/>
</dbReference>
<organism evidence="7 8">
    <name type="scientific">Gossypium raimondii</name>
    <name type="common">Peruvian cotton</name>
    <name type="synonym">Gossypium klotzschianum subsp. raimondii</name>
    <dbReference type="NCBI Taxonomy" id="29730"/>
    <lineage>
        <taxon>Eukaryota</taxon>
        <taxon>Viridiplantae</taxon>
        <taxon>Streptophyta</taxon>
        <taxon>Embryophyta</taxon>
        <taxon>Tracheophyta</taxon>
        <taxon>Spermatophyta</taxon>
        <taxon>Magnoliopsida</taxon>
        <taxon>eudicotyledons</taxon>
        <taxon>Gunneridae</taxon>
        <taxon>Pentapetalae</taxon>
        <taxon>rosids</taxon>
        <taxon>malvids</taxon>
        <taxon>Malvales</taxon>
        <taxon>Malvaceae</taxon>
        <taxon>Malvoideae</taxon>
        <taxon>Gossypium</taxon>
    </lineage>
</organism>
<evidence type="ECO:0000256" key="3">
    <source>
        <dbReference type="ARBA" id="ARBA00022723"/>
    </source>
</evidence>
<dbReference type="InterPro" id="IPR001128">
    <property type="entry name" value="Cyt_P450"/>
</dbReference>
<proteinExistence type="inferred from homology"/>
<evidence type="ECO:0000256" key="1">
    <source>
        <dbReference type="ARBA" id="ARBA00010617"/>
    </source>
</evidence>
<dbReference type="SUPFAM" id="SSF48264">
    <property type="entry name" value="Cytochrome P450"/>
    <property type="match status" value="1"/>
</dbReference>
<dbReference type="Gene3D" id="1.10.630.10">
    <property type="entry name" value="Cytochrome P450"/>
    <property type="match status" value="1"/>
</dbReference>
<dbReference type="PANTHER" id="PTHR47947:SF2">
    <property type="entry name" value="CYTOCHROME P450 82C3-LIKE"/>
    <property type="match status" value="1"/>
</dbReference>
<dbReference type="GO" id="GO:0016705">
    <property type="term" value="F:oxidoreductase activity, acting on paired donors, with incorporation or reduction of molecular oxygen"/>
    <property type="evidence" value="ECO:0007669"/>
    <property type="project" value="InterPro"/>
</dbReference>
<keyword evidence="5" id="KW-0408">Iron</keyword>
<keyword evidence="4" id="KW-0560">Oxidoreductase</keyword>
<evidence type="ECO:0008006" key="9">
    <source>
        <dbReference type="Google" id="ProtNLM"/>
    </source>
</evidence>
<evidence type="ECO:0000313" key="8">
    <source>
        <dbReference type="Proteomes" id="UP000032304"/>
    </source>
</evidence>
<sequence length="315" mass="36271">MDYFYSLTATSTVAIVAFPLAKVLKISLGNMAEKYGRTFTIKLGVHRALVVRNFGYNNSMIAVVSYGPFWRQVRKFATVVLLSNHWLDLITQRKVVRVKKILVDMKRRFKGVTLNMILRVILGKRISNLYEGSETLKWKKLMDDSFELGGKFVLSDALPFLRWLDIEHKEKRAENDVNNDEDFMGVMLSILRDAEKHDFDIINKATSLDTTSIILKWTLSLLPSNCDKLSKVQQELDVHIGKDRLLVTELDTKNLVYLQSIIKETLCLYPPIPLPLIHEAIEDCTVNGYHVSIGTWLIMNLHKIHHDPLIWTNPF</sequence>
<keyword evidence="3" id="KW-0479">Metal-binding</keyword>
<evidence type="ECO:0000256" key="5">
    <source>
        <dbReference type="ARBA" id="ARBA00023004"/>
    </source>
</evidence>
<keyword evidence="6" id="KW-0503">Monooxygenase</keyword>
<dbReference type="PRINTS" id="PR00463">
    <property type="entry name" value="EP450I"/>
</dbReference>
<dbReference type="AlphaFoldDB" id="A0A0D2U498"/>
<dbReference type="eggNOG" id="KOG0156">
    <property type="taxonomic scope" value="Eukaryota"/>
</dbReference>
<dbReference type="GO" id="GO:0004497">
    <property type="term" value="F:monooxygenase activity"/>
    <property type="evidence" value="ECO:0007669"/>
    <property type="project" value="UniProtKB-KW"/>
</dbReference>
<evidence type="ECO:0000256" key="2">
    <source>
        <dbReference type="ARBA" id="ARBA00022617"/>
    </source>
</evidence>
<name>A0A0D2U498_GOSRA</name>
<dbReference type="InterPro" id="IPR002401">
    <property type="entry name" value="Cyt_P450_E_grp-I"/>
</dbReference>
<dbReference type="Pfam" id="PF00067">
    <property type="entry name" value="p450"/>
    <property type="match status" value="1"/>
</dbReference>
<evidence type="ECO:0000256" key="6">
    <source>
        <dbReference type="ARBA" id="ARBA00023033"/>
    </source>
</evidence>
<reference evidence="7 8" key="1">
    <citation type="journal article" date="2012" name="Nature">
        <title>Repeated polyploidization of Gossypium genomes and the evolution of spinnable cotton fibres.</title>
        <authorList>
            <person name="Paterson A.H."/>
            <person name="Wendel J.F."/>
            <person name="Gundlach H."/>
            <person name="Guo H."/>
            <person name="Jenkins J."/>
            <person name="Jin D."/>
            <person name="Llewellyn D."/>
            <person name="Showmaker K.C."/>
            <person name="Shu S."/>
            <person name="Udall J."/>
            <person name="Yoo M.J."/>
            <person name="Byers R."/>
            <person name="Chen W."/>
            <person name="Doron-Faigenboim A."/>
            <person name="Duke M.V."/>
            <person name="Gong L."/>
            <person name="Grimwood J."/>
            <person name="Grover C."/>
            <person name="Grupp K."/>
            <person name="Hu G."/>
            <person name="Lee T.H."/>
            <person name="Li J."/>
            <person name="Lin L."/>
            <person name="Liu T."/>
            <person name="Marler B.S."/>
            <person name="Page J.T."/>
            <person name="Roberts A.W."/>
            <person name="Romanel E."/>
            <person name="Sanders W.S."/>
            <person name="Szadkowski E."/>
            <person name="Tan X."/>
            <person name="Tang H."/>
            <person name="Xu C."/>
            <person name="Wang J."/>
            <person name="Wang Z."/>
            <person name="Zhang D."/>
            <person name="Zhang L."/>
            <person name="Ashrafi H."/>
            <person name="Bedon F."/>
            <person name="Bowers J.E."/>
            <person name="Brubaker C.L."/>
            <person name="Chee P.W."/>
            <person name="Das S."/>
            <person name="Gingle A.R."/>
            <person name="Haigler C.H."/>
            <person name="Harker D."/>
            <person name="Hoffmann L.V."/>
            <person name="Hovav R."/>
            <person name="Jones D.C."/>
            <person name="Lemke C."/>
            <person name="Mansoor S."/>
            <person name="ur Rahman M."/>
            <person name="Rainville L.N."/>
            <person name="Rambani A."/>
            <person name="Reddy U.K."/>
            <person name="Rong J.K."/>
            <person name="Saranga Y."/>
            <person name="Scheffler B.E."/>
            <person name="Scheffler J.A."/>
            <person name="Stelly D.M."/>
            <person name="Triplett B.A."/>
            <person name="Van Deynze A."/>
            <person name="Vaslin M.F."/>
            <person name="Waghmare V.N."/>
            <person name="Walford S.A."/>
            <person name="Wright R.J."/>
            <person name="Zaki E.A."/>
            <person name="Zhang T."/>
            <person name="Dennis E.S."/>
            <person name="Mayer K.F."/>
            <person name="Peterson D.G."/>
            <person name="Rokhsar D.S."/>
            <person name="Wang X."/>
            <person name="Schmutz J."/>
        </authorList>
    </citation>
    <scope>NUCLEOTIDE SEQUENCE [LARGE SCALE GENOMIC DNA]</scope>
</reference>
<protein>
    <recommendedName>
        <fullName evidence="9">Cytochrome P450</fullName>
    </recommendedName>
</protein>
<keyword evidence="2" id="KW-0349">Heme</keyword>
<dbReference type="InterPro" id="IPR036396">
    <property type="entry name" value="Cyt_P450_sf"/>
</dbReference>
<keyword evidence="8" id="KW-1185">Reference proteome</keyword>
<gene>
    <name evidence="7" type="ORF">B456_010G015100</name>
</gene>
<dbReference type="PANTHER" id="PTHR47947">
    <property type="entry name" value="CYTOCHROME P450 82C3-RELATED"/>
    <property type="match status" value="1"/>
</dbReference>
<dbReference type="Gramene" id="KJB63764">
    <property type="protein sequence ID" value="KJB63764"/>
    <property type="gene ID" value="B456_010G015100"/>
</dbReference>
<dbReference type="GO" id="GO:0020037">
    <property type="term" value="F:heme binding"/>
    <property type="evidence" value="ECO:0007669"/>
    <property type="project" value="InterPro"/>
</dbReference>
<dbReference type="GO" id="GO:0005506">
    <property type="term" value="F:iron ion binding"/>
    <property type="evidence" value="ECO:0007669"/>
    <property type="project" value="InterPro"/>
</dbReference>
<dbReference type="STRING" id="29730.A0A0D2U498"/>
<accession>A0A0D2U498</accession>
<dbReference type="Proteomes" id="UP000032304">
    <property type="component" value="Chromosome 10"/>
</dbReference>
<evidence type="ECO:0000256" key="4">
    <source>
        <dbReference type="ARBA" id="ARBA00023002"/>
    </source>
</evidence>
<dbReference type="OMA" id="NDEDFMG"/>